<reference evidence="8 9" key="1">
    <citation type="submission" date="2014-04" db="EMBL/GenBank/DDBJ databases">
        <authorList>
            <consortium name="DOE Joint Genome Institute"/>
            <person name="Kuo A."/>
            <person name="Tarkka M."/>
            <person name="Buscot F."/>
            <person name="Kohler A."/>
            <person name="Nagy L.G."/>
            <person name="Floudas D."/>
            <person name="Copeland A."/>
            <person name="Barry K.W."/>
            <person name="Cichocki N."/>
            <person name="Veneault-Fourrey C."/>
            <person name="LaButti K."/>
            <person name="Lindquist E.A."/>
            <person name="Lipzen A."/>
            <person name="Lundell T."/>
            <person name="Morin E."/>
            <person name="Murat C."/>
            <person name="Sun H."/>
            <person name="Tunlid A."/>
            <person name="Henrissat B."/>
            <person name="Grigoriev I.V."/>
            <person name="Hibbett D.S."/>
            <person name="Martin F."/>
            <person name="Nordberg H.P."/>
            <person name="Cantor M.N."/>
            <person name="Hua S.X."/>
        </authorList>
    </citation>
    <scope>NUCLEOTIDE SEQUENCE [LARGE SCALE GENOMIC DNA]</scope>
    <source>
        <strain evidence="8 9">F 1598</strain>
    </source>
</reference>
<feature type="active site" evidence="5">
    <location>
        <position position="22"/>
    </location>
</feature>
<dbReference type="InterPro" id="IPR001461">
    <property type="entry name" value="Aspartic_peptidase_A1"/>
</dbReference>
<dbReference type="InParanoid" id="A0A0C3BN18"/>
<dbReference type="GO" id="GO:0006508">
    <property type="term" value="P:proteolysis"/>
    <property type="evidence" value="ECO:0007669"/>
    <property type="project" value="UniProtKB-KW"/>
</dbReference>
<gene>
    <name evidence="8" type="ORF">PILCRDRAFT_75218</name>
</gene>
<dbReference type="HOGENOM" id="CLU_013253_1_2_1"/>
<comment type="similarity">
    <text evidence="1 6">Belongs to the peptidase A1 family.</text>
</comment>
<dbReference type="OrthoDB" id="771136at2759"/>
<reference evidence="9" key="2">
    <citation type="submission" date="2015-01" db="EMBL/GenBank/DDBJ databases">
        <title>Evolutionary Origins and Diversification of the Mycorrhizal Mutualists.</title>
        <authorList>
            <consortium name="DOE Joint Genome Institute"/>
            <consortium name="Mycorrhizal Genomics Consortium"/>
            <person name="Kohler A."/>
            <person name="Kuo A."/>
            <person name="Nagy L.G."/>
            <person name="Floudas D."/>
            <person name="Copeland A."/>
            <person name="Barry K.W."/>
            <person name="Cichocki N."/>
            <person name="Veneault-Fourrey C."/>
            <person name="LaButti K."/>
            <person name="Lindquist E.A."/>
            <person name="Lipzen A."/>
            <person name="Lundell T."/>
            <person name="Morin E."/>
            <person name="Murat C."/>
            <person name="Riley R."/>
            <person name="Ohm R."/>
            <person name="Sun H."/>
            <person name="Tunlid A."/>
            <person name="Henrissat B."/>
            <person name="Grigoriev I.V."/>
            <person name="Hibbett D.S."/>
            <person name="Martin F."/>
        </authorList>
    </citation>
    <scope>NUCLEOTIDE SEQUENCE [LARGE SCALE GENOMIC DNA]</scope>
    <source>
        <strain evidence="9">F 1598</strain>
    </source>
</reference>
<keyword evidence="3 6" id="KW-0064">Aspartyl protease</keyword>
<dbReference type="Proteomes" id="UP000054166">
    <property type="component" value="Unassembled WGS sequence"/>
</dbReference>
<dbReference type="SUPFAM" id="SSF50630">
    <property type="entry name" value="Acid proteases"/>
    <property type="match status" value="1"/>
</dbReference>
<dbReference type="GO" id="GO:0004190">
    <property type="term" value="F:aspartic-type endopeptidase activity"/>
    <property type="evidence" value="ECO:0007669"/>
    <property type="project" value="UniProtKB-KW"/>
</dbReference>
<dbReference type="InterPro" id="IPR034164">
    <property type="entry name" value="Pepsin-like_dom"/>
</dbReference>
<evidence type="ECO:0000256" key="2">
    <source>
        <dbReference type="ARBA" id="ARBA00022670"/>
    </source>
</evidence>
<dbReference type="PANTHER" id="PTHR47966:SF57">
    <property type="entry name" value="PEPTIDASE A1 DOMAIN-CONTAINING PROTEIN"/>
    <property type="match status" value="1"/>
</dbReference>
<dbReference type="EMBL" id="KN833014">
    <property type="protein sequence ID" value="KIM78682.1"/>
    <property type="molecule type" value="Genomic_DNA"/>
</dbReference>
<dbReference type="PROSITE" id="PS51767">
    <property type="entry name" value="PEPTIDASE_A1"/>
    <property type="match status" value="1"/>
</dbReference>
<dbReference type="PANTHER" id="PTHR47966">
    <property type="entry name" value="BETA-SITE APP-CLEAVING ENZYME, ISOFORM A-RELATED"/>
    <property type="match status" value="1"/>
</dbReference>
<name>A0A0C3BN18_PILCF</name>
<evidence type="ECO:0000256" key="5">
    <source>
        <dbReference type="PIRSR" id="PIRSR601461-1"/>
    </source>
</evidence>
<dbReference type="InterPro" id="IPR021109">
    <property type="entry name" value="Peptidase_aspartic_dom_sf"/>
</dbReference>
<accession>A0A0C3BN18</accession>
<dbReference type="InterPro" id="IPR033121">
    <property type="entry name" value="PEPTIDASE_A1"/>
</dbReference>
<feature type="non-terminal residue" evidence="8">
    <location>
        <position position="1"/>
    </location>
</feature>
<dbReference type="Pfam" id="PF00026">
    <property type="entry name" value="Asp"/>
    <property type="match status" value="1"/>
</dbReference>
<organism evidence="8 9">
    <name type="scientific">Piloderma croceum (strain F 1598)</name>
    <dbReference type="NCBI Taxonomy" id="765440"/>
    <lineage>
        <taxon>Eukaryota</taxon>
        <taxon>Fungi</taxon>
        <taxon>Dikarya</taxon>
        <taxon>Basidiomycota</taxon>
        <taxon>Agaricomycotina</taxon>
        <taxon>Agaricomycetes</taxon>
        <taxon>Agaricomycetidae</taxon>
        <taxon>Atheliales</taxon>
        <taxon>Atheliaceae</taxon>
        <taxon>Piloderma</taxon>
    </lineage>
</organism>
<evidence type="ECO:0000256" key="4">
    <source>
        <dbReference type="ARBA" id="ARBA00022801"/>
    </source>
</evidence>
<evidence type="ECO:0000259" key="7">
    <source>
        <dbReference type="PROSITE" id="PS51767"/>
    </source>
</evidence>
<evidence type="ECO:0000256" key="1">
    <source>
        <dbReference type="ARBA" id="ARBA00007447"/>
    </source>
</evidence>
<dbReference type="PRINTS" id="PR00792">
    <property type="entry name" value="PEPSIN"/>
</dbReference>
<protein>
    <recommendedName>
        <fullName evidence="7">Peptidase A1 domain-containing protein</fullName>
    </recommendedName>
</protein>
<dbReference type="FunCoup" id="A0A0C3BN18">
    <property type="interactions" value="41"/>
</dbReference>
<keyword evidence="9" id="KW-1185">Reference proteome</keyword>
<dbReference type="Gene3D" id="2.40.70.10">
    <property type="entry name" value="Acid Proteases"/>
    <property type="match status" value="2"/>
</dbReference>
<keyword evidence="2 6" id="KW-0645">Protease</keyword>
<feature type="active site" evidence="5">
    <location>
        <position position="215"/>
    </location>
</feature>
<dbReference type="FunFam" id="2.40.70.10:FF:000115">
    <property type="entry name" value="Lysosomal aspartic protease"/>
    <property type="match status" value="1"/>
</dbReference>
<evidence type="ECO:0000313" key="9">
    <source>
        <dbReference type="Proteomes" id="UP000054166"/>
    </source>
</evidence>
<sequence length="384" mass="39893">DTIYVGAINVGTPAQQLNVVLDSGSSDLWFANTQCNLCPSGTPEYDSSKSSSFTSPSGSGPVSIQYGIGSVEGVLAQDTVTMAGFTVSKQTFLSAKYVSSDILYGTAAGIMGLAFQSIASTQALPFWQALVKSSQFTSPQMSFWLTRYLNNTDAQGTEPGGVLTLGGTNTTLYTGDIQSLDMPNSGEQSYWLLQLRNMTVQGNNVKIATGTAAIDTGTTLIGGPTADVKNIWAAVPNSQPMDGLMEGFYSFPCGTEVQVSLSFGGNSWPISAADMNYSIASYDINDNPEQCAGGIFDLGQVSSAEGTGGNPDWIIGDTFLKNVYTMLRSSPPSIGFAQLSTAAGSSSAAASSSSNILGSGTAHASNPSATGSKSSNILFASNWY</sequence>
<dbReference type="PROSITE" id="PS00141">
    <property type="entry name" value="ASP_PROTEASE"/>
    <property type="match status" value="1"/>
</dbReference>
<dbReference type="InterPro" id="IPR001969">
    <property type="entry name" value="Aspartic_peptidase_AS"/>
</dbReference>
<evidence type="ECO:0000256" key="6">
    <source>
        <dbReference type="RuleBase" id="RU000454"/>
    </source>
</evidence>
<keyword evidence="4 6" id="KW-0378">Hydrolase</keyword>
<dbReference type="STRING" id="765440.A0A0C3BN18"/>
<evidence type="ECO:0000313" key="8">
    <source>
        <dbReference type="EMBL" id="KIM78682.1"/>
    </source>
</evidence>
<feature type="domain" description="Peptidase A1" evidence="7">
    <location>
        <begin position="4"/>
        <end position="337"/>
    </location>
</feature>
<evidence type="ECO:0000256" key="3">
    <source>
        <dbReference type="ARBA" id="ARBA00022750"/>
    </source>
</evidence>
<dbReference type="CDD" id="cd05471">
    <property type="entry name" value="pepsin_like"/>
    <property type="match status" value="1"/>
</dbReference>
<proteinExistence type="inferred from homology"/>
<dbReference type="AlphaFoldDB" id="A0A0C3BN18"/>